<dbReference type="EMBL" id="FZNS01000012">
    <property type="protein sequence ID" value="SNR94439.1"/>
    <property type="molecule type" value="Genomic_DNA"/>
</dbReference>
<organism evidence="1 2">
    <name type="scientific">Hymenobacter mucosus</name>
    <dbReference type="NCBI Taxonomy" id="1411120"/>
    <lineage>
        <taxon>Bacteria</taxon>
        <taxon>Pseudomonadati</taxon>
        <taxon>Bacteroidota</taxon>
        <taxon>Cytophagia</taxon>
        <taxon>Cytophagales</taxon>
        <taxon>Hymenobacteraceae</taxon>
        <taxon>Hymenobacter</taxon>
    </lineage>
</organism>
<dbReference type="AlphaFoldDB" id="A0A239AFW2"/>
<sequence>MNQLMYISCLSMRLDDWTVIDITGHCLIKHKRFHTTLWQRLSLLESFDP</sequence>
<accession>A0A239AFW2</accession>
<keyword evidence="2" id="KW-1185">Reference proteome</keyword>
<reference evidence="2" key="1">
    <citation type="submission" date="2017-06" db="EMBL/GenBank/DDBJ databases">
        <authorList>
            <person name="Varghese N."/>
            <person name="Submissions S."/>
        </authorList>
    </citation>
    <scope>NUCLEOTIDE SEQUENCE [LARGE SCALE GENOMIC DNA]</scope>
    <source>
        <strain evidence="2">DSM 28041</strain>
    </source>
</reference>
<proteinExistence type="predicted"/>
<gene>
    <name evidence="1" type="ORF">SAMN06269173_11255</name>
</gene>
<evidence type="ECO:0000313" key="1">
    <source>
        <dbReference type="EMBL" id="SNR94439.1"/>
    </source>
</evidence>
<dbReference type="Proteomes" id="UP000198310">
    <property type="component" value="Unassembled WGS sequence"/>
</dbReference>
<protein>
    <submittedName>
        <fullName evidence="1">Uncharacterized protein</fullName>
    </submittedName>
</protein>
<name>A0A239AFW2_9BACT</name>
<evidence type="ECO:0000313" key="2">
    <source>
        <dbReference type="Proteomes" id="UP000198310"/>
    </source>
</evidence>